<comment type="subcellular location">
    <subcellularLocation>
        <location evidence="1">Membrane</location>
        <topology evidence="1">Single-pass membrane protein</topology>
    </subcellularLocation>
</comment>
<dbReference type="Gene3D" id="3.80.10.10">
    <property type="entry name" value="Ribonuclease Inhibitor"/>
    <property type="match status" value="1"/>
</dbReference>
<keyword evidence="2 6" id="KW-0812">Transmembrane</keyword>
<dbReference type="InterPro" id="IPR001611">
    <property type="entry name" value="Leu-rich_rpt"/>
</dbReference>
<dbReference type="InParanoid" id="C3YNG1"/>
<reference evidence="8" key="1">
    <citation type="journal article" date="2008" name="Nature">
        <title>The amphioxus genome and the evolution of the chordate karyotype.</title>
        <authorList>
            <consortium name="US DOE Joint Genome Institute (JGI-PGF)"/>
            <person name="Putnam N.H."/>
            <person name="Butts T."/>
            <person name="Ferrier D.E.K."/>
            <person name="Furlong R.F."/>
            <person name="Hellsten U."/>
            <person name="Kawashima T."/>
            <person name="Robinson-Rechavi M."/>
            <person name="Shoguchi E."/>
            <person name="Terry A."/>
            <person name="Yu J.-K."/>
            <person name="Benito-Gutierrez E.L."/>
            <person name="Dubchak I."/>
            <person name="Garcia-Fernandez J."/>
            <person name="Gibson-Brown J.J."/>
            <person name="Grigoriev I.V."/>
            <person name="Horton A.C."/>
            <person name="de Jong P.J."/>
            <person name="Jurka J."/>
            <person name="Kapitonov V.V."/>
            <person name="Kohara Y."/>
            <person name="Kuroki Y."/>
            <person name="Lindquist E."/>
            <person name="Lucas S."/>
            <person name="Osoegawa K."/>
            <person name="Pennacchio L.A."/>
            <person name="Salamov A.A."/>
            <person name="Satou Y."/>
            <person name="Sauka-Spengler T."/>
            <person name="Schmutz J."/>
            <person name="Shin-I T."/>
            <person name="Toyoda A."/>
            <person name="Bronner-Fraser M."/>
            <person name="Fujiyama A."/>
            <person name="Holland L.Z."/>
            <person name="Holland P.W.H."/>
            <person name="Satoh N."/>
            <person name="Rokhsar D.S."/>
        </authorList>
    </citation>
    <scope>NUCLEOTIDE SEQUENCE [LARGE SCALE GENOMIC DNA]</scope>
    <source>
        <strain evidence="8">S238N-H82</strain>
        <tissue evidence="8">Testes</tissue>
    </source>
</reference>
<dbReference type="AlphaFoldDB" id="C3YNG1"/>
<feature type="transmembrane region" description="Helical" evidence="6">
    <location>
        <begin position="342"/>
        <end position="367"/>
    </location>
</feature>
<feature type="signal peptide" evidence="7">
    <location>
        <begin position="1"/>
        <end position="22"/>
    </location>
</feature>
<keyword evidence="3 7" id="KW-0732">Signal</keyword>
<dbReference type="PROSITE" id="PS51257">
    <property type="entry name" value="PROKAR_LIPOPROTEIN"/>
    <property type="match status" value="1"/>
</dbReference>
<dbReference type="Pfam" id="PF13855">
    <property type="entry name" value="LRR_8"/>
    <property type="match status" value="1"/>
</dbReference>
<feature type="chain" id="PRO_5002935443" description="LRRCT domain-containing protein" evidence="7">
    <location>
        <begin position="23"/>
        <end position="369"/>
    </location>
</feature>
<evidence type="ECO:0000256" key="1">
    <source>
        <dbReference type="ARBA" id="ARBA00004167"/>
    </source>
</evidence>
<dbReference type="SUPFAM" id="SSF52058">
    <property type="entry name" value="L domain-like"/>
    <property type="match status" value="1"/>
</dbReference>
<organism>
    <name type="scientific">Branchiostoma floridae</name>
    <name type="common">Florida lancelet</name>
    <name type="synonym">Amphioxus</name>
    <dbReference type="NCBI Taxonomy" id="7739"/>
    <lineage>
        <taxon>Eukaryota</taxon>
        <taxon>Metazoa</taxon>
        <taxon>Chordata</taxon>
        <taxon>Cephalochordata</taxon>
        <taxon>Leptocardii</taxon>
        <taxon>Amphioxiformes</taxon>
        <taxon>Branchiostomatidae</taxon>
        <taxon>Branchiostoma</taxon>
    </lineage>
</organism>
<dbReference type="PANTHER" id="PTHR24365">
    <property type="entry name" value="TOLL-LIKE RECEPTOR"/>
    <property type="match status" value="1"/>
</dbReference>
<dbReference type="InterPro" id="IPR032675">
    <property type="entry name" value="LRR_dom_sf"/>
</dbReference>
<dbReference type="GO" id="GO:0016020">
    <property type="term" value="C:membrane"/>
    <property type="evidence" value="ECO:0007669"/>
    <property type="project" value="UniProtKB-SubCell"/>
</dbReference>
<keyword evidence="5 6" id="KW-0472">Membrane</keyword>
<proteinExistence type="predicted"/>
<protein>
    <recommendedName>
        <fullName evidence="9">LRRCT domain-containing protein</fullName>
    </recommendedName>
</protein>
<dbReference type="EMBL" id="GG666533">
    <property type="protein sequence ID" value="EEN58267.1"/>
    <property type="molecule type" value="Genomic_DNA"/>
</dbReference>
<evidence type="ECO:0000256" key="2">
    <source>
        <dbReference type="ARBA" id="ARBA00022692"/>
    </source>
</evidence>
<evidence type="ECO:0000256" key="5">
    <source>
        <dbReference type="ARBA" id="ARBA00023136"/>
    </source>
</evidence>
<evidence type="ECO:0000256" key="3">
    <source>
        <dbReference type="ARBA" id="ARBA00022729"/>
    </source>
</evidence>
<evidence type="ECO:0000256" key="7">
    <source>
        <dbReference type="SAM" id="SignalP"/>
    </source>
</evidence>
<accession>C3YNG1</accession>
<dbReference type="PANTHER" id="PTHR24365:SF541">
    <property type="entry name" value="PROTEIN TOLL-RELATED"/>
    <property type="match status" value="1"/>
</dbReference>
<gene>
    <name evidence="8" type="ORF">BRAFLDRAFT_76944</name>
</gene>
<evidence type="ECO:0000256" key="4">
    <source>
        <dbReference type="ARBA" id="ARBA00022989"/>
    </source>
</evidence>
<evidence type="ECO:0000313" key="8">
    <source>
        <dbReference type="EMBL" id="EEN58267.1"/>
    </source>
</evidence>
<evidence type="ECO:0000256" key="6">
    <source>
        <dbReference type="SAM" id="Phobius"/>
    </source>
</evidence>
<sequence length="369" mass="41345">MEASKLFLLVALGSLWSGCSHCLPSGCNTKRRDPPIPGLTIQCKFQGLTRVPHDIPPNADRVEINYNTIRTVTSLPSLPQLYALDLSFNSIESMSWESLCNLPALEVLYLHNNRLQHVKLNTVIEYLPKLKNLFLDVNKLVSCTLYELGWPKIIYVSMAKNPAPCACNFYGLTVETCLKRGADSRCSSCSACFFVSSQNREDLYCKHEDKVSQHPFSNVSAELVKCQRQQSMTRATTTEVVTKIAEESEHTLQNSQTDKSTIRDELKPSHPTIRATTTVTVTTSVLMDTEQAKTNQLRTYEKDIVFDGYEATVKINATQTPILKFTTSPTSSNTLKGQKPQIVYISIVAIESALTLMFIACFVRLLLMR</sequence>
<keyword evidence="4 6" id="KW-1133">Transmembrane helix</keyword>
<name>C3YNG1_BRAFL</name>
<evidence type="ECO:0008006" key="9">
    <source>
        <dbReference type="Google" id="ProtNLM"/>
    </source>
</evidence>